<organism evidence="1 2">
    <name type="scientific">Chryseobacterium panacisoli</name>
    <dbReference type="NCBI Taxonomy" id="1807141"/>
    <lineage>
        <taxon>Bacteria</taxon>
        <taxon>Pseudomonadati</taxon>
        <taxon>Bacteroidota</taxon>
        <taxon>Flavobacteriia</taxon>
        <taxon>Flavobacteriales</taxon>
        <taxon>Weeksellaceae</taxon>
        <taxon>Chryseobacterium group</taxon>
        <taxon>Chryseobacterium</taxon>
    </lineage>
</organism>
<dbReference type="Proteomes" id="UP000323884">
    <property type="component" value="Unassembled WGS sequence"/>
</dbReference>
<protein>
    <submittedName>
        <fullName evidence="1">Uncharacterized protein</fullName>
    </submittedName>
</protein>
<proteinExistence type="predicted"/>
<name>A0A5D8ZE32_9FLAO</name>
<dbReference type="EMBL" id="VTRU01000009">
    <property type="protein sequence ID" value="TZF92343.1"/>
    <property type="molecule type" value="Genomic_DNA"/>
</dbReference>
<comment type="caution">
    <text evidence="1">The sequence shown here is derived from an EMBL/GenBank/DDBJ whole genome shotgun (WGS) entry which is preliminary data.</text>
</comment>
<dbReference type="RefSeq" id="WP_149389323.1">
    <property type="nucleotide sequence ID" value="NZ_VTRU01000009.1"/>
</dbReference>
<dbReference type="OrthoDB" id="1263966at2"/>
<dbReference type="AlphaFoldDB" id="A0A5D8ZE32"/>
<accession>A0A5D8ZE32</accession>
<reference evidence="1 2" key="1">
    <citation type="submission" date="2019-08" db="EMBL/GenBank/DDBJ databases">
        <title>Draft genome sequence of Chryseobacterium sp. Gsoil 183.</title>
        <authorList>
            <person name="Im W.-T."/>
        </authorList>
    </citation>
    <scope>NUCLEOTIDE SEQUENCE [LARGE SCALE GENOMIC DNA]</scope>
    <source>
        <strain evidence="1 2">Gsoil 183</strain>
    </source>
</reference>
<gene>
    <name evidence="1" type="ORF">FW781_21640</name>
</gene>
<evidence type="ECO:0000313" key="1">
    <source>
        <dbReference type="EMBL" id="TZF92343.1"/>
    </source>
</evidence>
<sequence>MKTEDFYKIYIPALEKAFQNDSINLVFYVKSPEDYLDDEVSAQIDQYSNENEDVFLEKGAYFFDAKSHNFSNMMKMGIPLSMLMNLVLSRCSGMSRIV</sequence>
<evidence type="ECO:0000313" key="2">
    <source>
        <dbReference type="Proteomes" id="UP000323884"/>
    </source>
</evidence>
<keyword evidence="2" id="KW-1185">Reference proteome</keyword>